<gene>
    <name evidence="2" type="ORF">Aph01nite_19450</name>
</gene>
<dbReference type="Proteomes" id="UP000640052">
    <property type="component" value="Unassembled WGS sequence"/>
</dbReference>
<feature type="compositionally biased region" description="Gly residues" evidence="1">
    <location>
        <begin position="91"/>
        <end position="101"/>
    </location>
</feature>
<sequence>MRSPWARFSTVTASYGRSGERVHSWFDSPTRCVTIIGRVGVAKSSREFPPRISYGLLVGWVTGLLGSGAAEAEDADADADDPDRDAHTGQKSGGAVGRACR</sequence>
<organism evidence="2 3">
    <name type="scientific">Acrocarpospora phusangensis</name>
    <dbReference type="NCBI Taxonomy" id="1070424"/>
    <lineage>
        <taxon>Bacteria</taxon>
        <taxon>Bacillati</taxon>
        <taxon>Actinomycetota</taxon>
        <taxon>Actinomycetes</taxon>
        <taxon>Streptosporangiales</taxon>
        <taxon>Streptosporangiaceae</taxon>
        <taxon>Acrocarpospora</taxon>
    </lineage>
</organism>
<reference evidence="2" key="1">
    <citation type="submission" date="2021-01" db="EMBL/GenBank/DDBJ databases">
        <title>Whole genome shotgun sequence of Acrocarpospora phusangensis NBRC 108782.</title>
        <authorList>
            <person name="Komaki H."/>
            <person name="Tamura T."/>
        </authorList>
    </citation>
    <scope>NUCLEOTIDE SEQUENCE</scope>
    <source>
        <strain evidence="2">NBRC 108782</strain>
    </source>
</reference>
<dbReference type="AlphaFoldDB" id="A0A919QBJ6"/>
<evidence type="ECO:0000313" key="2">
    <source>
        <dbReference type="EMBL" id="GIH23635.1"/>
    </source>
</evidence>
<feature type="compositionally biased region" description="Acidic residues" evidence="1">
    <location>
        <begin position="71"/>
        <end position="83"/>
    </location>
</feature>
<proteinExistence type="predicted"/>
<accession>A0A919QBJ6</accession>
<protein>
    <submittedName>
        <fullName evidence="2">Uncharacterized protein</fullName>
    </submittedName>
</protein>
<feature type="region of interest" description="Disordered" evidence="1">
    <location>
        <begin position="71"/>
        <end position="101"/>
    </location>
</feature>
<evidence type="ECO:0000256" key="1">
    <source>
        <dbReference type="SAM" id="MobiDB-lite"/>
    </source>
</evidence>
<keyword evidence="3" id="KW-1185">Reference proteome</keyword>
<comment type="caution">
    <text evidence="2">The sequence shown here is derived from an EMBL/GenBank/DDBJ whole genome shotgun (WGS) entry which is preliminary data.</text>
</comment>
<dbReference type="EMBL" id="BOOA01000011">
    <property type="protein sequence ID" value="GIH23635.1"/>
    <property type="molecule type" value="Genomic_DNA"/>
</dbReference>
<name>A0A919QBJ6_9ACTN</name>
<evidence type="ECO:0000313" key="3">
    <source>
        <dbReference type="Proteomes" id="UP000640052"/>
    </source>
</evidence>